<protein>
    <submittedName>
        <fullName evidence="5">UPF0415 protein C7orf25 homolog</fullName>
    </submittedName>
</protein>
<dbReference type="InterPro" id="IPR010733">
    <property type="entry name" value="DUF1308"/>
</dbReference>
<organism evidence="4 5">
    <name type="scientific">Galendromus occidentalis</name>
    <name type="common">western predatory mite</name>
    <dbReference type="NCBI Taxonomy" id="34638"/>
    <lineage>
        <taxon>Eukaryota</taxon>
        <taxon>Metazoa</taxon>
        <taxon>Ecdysozoa</taxon>
        <taxon>Arthropoda</taxon>
        <taxon>Chelicerata</taxon>
        <taxon>Arachnida</taxon>
        <taxon>Acari</taxon>
        <taxon>Parasitiformes</taxon>
        <taxon>Mesostigmata</taxon>
        <taxon>Gamasina</taxon>
        <taxon>Phytoseioidea</taxon>
        <taxon>Phytoseiidae</taxon>
        <taxon>Typhlodrominae</taxon>
        <taxon>Galendromus</taxon>
    </lineage>
</organism>
<name>A0AAJ6QM70_9ACAR</name>
<proteinExistence type="inferred from homology"/>
<evidence type="ECO:0000259" key="3">
    <source>
        <dbReference type="Pfam" id="PF18474"/>
    </source>
</evidence>
<dbReference type="KEGG" id="goe:100900387"/>
<evidence type="ECO:0000313" key="4">
    <source>
        <dbReference type="Proteomes" id="UP000694867"/>
    </source>
</evidence>
<dbReference type="Pfam" id="PF18474">
    <property type="entry name" value="DUF5614"/>
    <property type="match status" value="1"/>
</dbReference>
<reference evidence="5" key="1">
    <citation type="submission" date="2025-08" db="UniProtKB">
        <authorList>
            <consortium name="RefSeq"/>
        </authorList>
    </citation>
    <scope>IDENTIFICATION</scope>
</reference>
<dbReference type="GeneID" id="100900387"/>
<accession>A0AAJ6QM70</accession>
<sequence length="419" mass="46701">MGSIYCPDEQFRFKKYKFLAPTTPEEGCLEIITCQLKDAQTILTRCAQLPLTPGTGKLQRKIQAEIKFYNQCLKGKIKKENLTGNNLPYLSSLIDCAFRVEGFKDVMKPFAFPENDCLNDLPEEDYFERPERISVDVVADGGKSWIKVVARKPEALLASIMGDGEYGRRTLMHQIRDMVACSKHHPHLYTIPQVKVLFACSHPVPEELKTIVEEAGATVMTTIGDKPSDDGFDCGNGESSTFRSLRLEEVPEDAILNLDVSTMIAYVSALTNGRANFQFQENILSEQAESERKDPIKPVLEQLFEKRKLICCHTAFKDFTQITKLLAGPTENAATTKLLNMLEIVPDDPSERTSELDFRGKVKQRPVVVFGTGDSWKAVTVTSNLGFLRAAAGQGLPFVAFVHSPRALTEKKEATATPL</sequence>
<dbReference type="Proteomes" id="UP000694867">
    <property type="component" value="Unplaced"/>
</dbReference>
<evidence type="ECO:0000256" key="1">
    <source>
        <dbReference type="ARBA" id="ARBA00006588"/>
    </source>
</evidence>
<keyword evidence="4" id="KW-1185">Reference proteome</keyword>
<dbReference type="Pfam" id="PF07000">
    <property type="entry name" value="DUF1308"/>
    <property type="match status" value="1"/>
</dbReference>
<comment type="similarity">
    <text evidence="1">Belongs to the UPF0415 family.</text>
</comment>
<dbReference type="PANTHER" id="PTHR13379:SF0">
    <property type="entry name" value="UPF0415 PROTEIN C7ORF25"/>
    <property type="match status" value="1"/>
</dbReference>
<evidence type="ECO:0000313" key="5">
    <source>
        <dbReference type="RefSeq" id="XP_003739479.1"/>
    </source>
</evidence>
<feature type="domain" description="DUF5614" evidence="3">
    <location>
        <begin position="51"/>
        <end position="211"/>
    </location>
</feature>
<dbReference type="RefSeq" id="XP_003739479.1">
    <property type="nucleotide sequence ID" value="XM_003739431.1"/>
</dbReference>
<dbReference type="AlphaFoldDB" id="A0AAJ6QM70"/>
<dbReference type="InterPro" id="IPR041076">
    <property type="entry name" value="DUF5614"/>
</dbReference>
<dbReference type="PANTHER" id="PTHR13379">
    <property type="entry name" value="UNCHARACTERIZED DUF1308"/>
    <property type="match status" value="1"/>
</dbReference>
<feature type="domain" description="DUF1308" evidence="2">
    <location>
        <begin position="256"/>
        <end position="417"/>
    </location>
</feature>
<gene>
    <name evidence="5" type="primary">LOC100900387</name>
</gene>
<evidence type="ECO:0000259" key="2">
    <source>
        <dbReference type="Pfam" id="PF07000"/>
    </source>
</evidence>